<dbReference type="Proteomes" id="UP001597034">
    <property type="component" value="Unassembled WGS sequence"/>
</dbReference>
<evidence type="ECO:0000256" key="1">
    <source>
        <dbReference type="SAM" id="MobiDB-lite"/>
    </source>
</evidence>
<dbReference type="RefSeq" id="WP_256399865.1">
    <property type="nucleotide sequence ID" value="NZ_JANHJR010000002.1"/>
</dbReference>
<keyword evidence="4" id="KW-1185">Reference proteome</keyword>
<protein>
    <submittedName>
        <fullName evidence="3">GerW family sporulation protein</fullName>
    </submittedName>
</protein>
<organism evidence="3 4">
    <name type="scientific">Haloarchaeobius litoreus</name>
    <dbReference type="NCBI Taxonomy" id="755306"/>
    <lineage>
        <taxon>Archaea</taxon>
        <taxon>Methanobacteriati</taxon>
        <taxon>Methanobacteriota</taxon>
        <taxon>Stenosarchaea group</taxon>
        <taxon>Halobacteria</taxon>
        <taxon>Halobacteriales</taxon>
        <taxon>Halorubellaceae</taxon>
        <taxon>Haloarchaeobius</taxon>
    </lineage>
</organism>
<feature type="region of interest" description="Disordered" evidence="1">
    <location>
        <begin position="67"/>
        <end position="98"/>
    </location>
</feature>
<reference evidence="3 4" key="1">
    <citation type="journal article" date="2019" name="Int. J. Syst. Evol. Microbiol.">
        <title>The Global Catalogue of Microorganisms (GCM) 10K type strain sequencing project: providing services to taxonomists for standard genome sequencing and annotation.</title>
        <authorList>
            <consortium name="The Broad Institute Genomics Platform"/>
            <consortium name="The Broad Institute Genome Sequencing Center for Infectious Disease"/>
            <person name="Wu L."/>
            <person name="Ma J."/>
        </authorList>
    </citation>
    <scope>NUCLEOTIDE SEQUENCE [LARGE SCALE GENOMIC DNA]</scope>
    <source>
        <strain evidence="3 4">CGMCC 1.10390</strain>
    </source>
</reference>
<dbReference type="InterPro" id="IPR014229">
    <property type="entry name" value="Spore_YtfJ"/>
</dbReference>
<keyword evidence="2" id="KW-0812">Transmembrane</keyword>
<evidence type="ECO:0000256" key="2">
    <source>
        <dbReference type="SAM" id="Phobius"/>
    </source>
</evidence>
<evidence type="ECO:0000313" key="4">
    <source>
        <dbReference type="Proteomes" id="UP001597034"/>
    </source>
</evidence>
<comment type="caution">
    <text evidence="3">The sequence shown here is derived from an EMBL/GenBank/DDBJ whole genome shotgun (WGS) entry which is preliminary data.</text>
</comment>
<proteinExistence type="predicted"/>
<gene>
    <name evidence="3" type="ORF">ACFSBL_02800</name>
</gene>
<evidence type="ECO:0000313" key="3">
    <source>
        <dbReference type="EMBL" id="MFD1644602.1"/>
    </source>
</evidence>
<keyword evidence="2" id="KW-1133">Transmembrane helix</keyword>
<dbReference type="PANTHER" id="PTHR39162:SF1">
    <property type="entry name" value="SPORULATION PROTEIN YTFJ"/>
    <property type="match status" value="1"/>
</dbReference>
<sequence>MSERAIEHEASTEDHPDATLASAGDIITGLLDRVTESAAVRAVYGEPVEAHGRTVIPVAKVAYGLGAGSGTDAGEAEEDDGEGAHESGGSGGGAGVAARPVGVVEVTDDGTRFVRFDDRRKLALGLGLGLGVVLGYLLGRRRRGGD</sequence>
<feature type="compositionally biased region" description="Gly residues" evidence="1">
    <location>
        <begin position="86"/>
        <end position="95"/>
    </location>
</feature>
<keyword evidence="2" id="KW-0472">Membrane</keyword>
<dbReference type="EMBL" id="JBHUDO010000001">
    <property type="protein sequence ID" value="MFD1644602.1"/>
    <property type="molecule type" value="Genomic_DNA"/>
</dbReference>
<feature type="transmembrane region" description="Helical" evidence="2">
    <location>
        <begin position="122"/>
        <end position="139"/>
    </location>
</feature>
<name>A0ABD6DEE6_9EURY</name>
<dbReference type="Pfam" id="PF09579">
    <property type="entry name" value="Spore_YtfJ"/>
    <property type="match status" value="1"/>
</dbReference>
<dbReference type="AlphaFoldDB" id="A0ABD6DEE6"/>
<dbReference type="PANTHER" id="PTHR39162">
    <property type="entry name" value="GLL3345 PROTEIN"/>
    <property type="match status" value="1"/>
</dbReference>
<accession>A0ABD6DEE6</accession>